<dbReference type="PANTHER" id="PTHR46586">
    <property type="entry name" value="ANKYRIN REPEAT-CONTAINING PROTEIN"/>
    <property type="match status" value="1"/>
</dbReference>
<dbReference type="InterPro" id="IPR052050">
    <property type="entry name" value="SecEffector_AnkRepeat"/>
</dbReference>
<organism evidence="2 3">
    <name type="scientific">Phytophthora palmivora</name>
    <dbReference type="NCBI Taxonomy" id="4796"/>
    <lineage>
        <taxon>Eukaryota</taxon>
        <taxon>Sar</taxon>
        <taxon>Stramenopiles</taxon>
        <taxon>Oomycota</taxon>
        <taxon>Peronosporomycetes</taxon>
        <taxon>Peronosporales</taxon>
        <taxon>Peronosporaceae</taxon>
        <taxon>Phytophthora</taxon>
    </lineage>
</organism>
<evidence type="ECO:0000313" key="3">
    <source>
        <dbReference type="Proteomes" id="UP000237271"/>
    </source>
</evidence>
<feature type="region of interest" description="Disordered" evidence="1">
    <location>
        <begin position="415"/>
        <end position="438"/>
    </location>
</feature>
<dbReference type="EMBL" id="NCKW01003407">
    <property type="protein sequence ID" value="POM76651.1"/>
    <property type="molecule type" value="Genomic_DNA"/>
</dbReference>
<name>A0A2P4YFT4_9STRA</name>
<dbReference type="InterPro" id="IPR002110">
    <property type="entry name" value="Ankyrin_rpt"/>
</dbReference>
<dbReference type="Proteomes" id="UP000237271">
    <property type="component" value="Unassembled WGS sequence"/>
</dbReference>
<dbReference type="OrthoDB" id="2157080at2759"/>
<accession>A0A2P4YFT4</accession>
<proteinExistence type="predicted"/>
<evidence type="ECO:0000313" key="2">
    <source>
        <dbReference type="EMBL" id="POM76651.1"/>
    </source>
</evidence>
<dbReference type="Pfam" id="PF12796">
    <property type="entry name" value="Ank_2"/>
    <property type="match status" value="1"/>
</dbReference>
<dbReference type="InterPro" id="IPR036770">
    <property type="entry name" value="Ankyrin_rpt-contain_sf"/>
</dbReference>
<keyword evidence="3" id="KW-1185">Reference proteome</keyword>
<gene>
    <name evidence="2" type="ORF">PHPALM_6080</name>
</gene>
<evidence type="ECO:0000256" key="1">
    <source>
        <dbReference type="SAM" id="MobiDB-lite"/>
    </source>
</evidence>
<dbReference type="SUPFAM" id="SSF48403">
    <property type="entry name" value="Ankyrin repeat"/>
    <property type="match status" value="2"/>
</dbReference>
<dbReference type="SMART" id="SM00248">
    <property type="entry name" value="ANK"/>
    <property type="match status" value="5"/>
</dbReference>
<dbReference type="AlphaFoldDB" id="A0A2P4YFT4"/>
<dbReference type="PANTHER" id="PTHR46586:SF3">
    <property type="entry name" value="ANKYRIN REPEAT-CONTAINING PROTEIN"/>
    <property type="match status" value="1"/>
</dbReference>
<sequence>MVRLYGDSRVWTFRAMDGAAARGRLDIIQHLHYTRNEGCSPAAFTEAASHGHVEVVRWLYSFYQQKCWTCIAIKQAGMYGHIKVVKFLKTKVPRYLVAQAARFAAENNHMEVVDTLLADDSITTFTFAITCGQTDVVKLLLERGYINKRYVIPAMLRTNLFARTTNDSIRYAFRSAAQKGNVDIIKLLLDICISDIGSALRCAVKHKKLPVVRFLIDFCKSSGMQDCDFQLIVNNRLQEAVISGDVEITKLLADHSSQILVGCLLSDLKPPASLEIAKVLAQRSDEGHVSQALLAAGMNGWTQMVKTLLEYADQRAIDRALKGAVQANQPEAVKLLLDRYESKKIEQTFESAVIHGHVELVQILLPKLDYPELTVGLEIAALYGQMAVMVLLKEKCDLLRLSRAIQRDDVDSPVNFHDRYEDGSDDVLPSSNKKTRLK</sequence>
<protein>
    <submittedName>
        <fullName evidence="2">Uncharacterized protein</fullName>
    </submittedName>
</protein>
<comment type="caution">
    <text evidence="2">The sequence shown here is derived from an EMBL/GenBank/DDBJ whole genome shotgun (WGS) entry which is preliminary data.</text>
</comment>
<reference evidence="2 3" key="1">
    <citation type="journal article" date="2017" name="Genome Biol. Evol.">
        <title>Phytophthora megakarya and P. palmivora, closely related causal agents of cacao black pod rot, underwent increases in genome sizes and gene numbers by different mechanisms.</title>
        <authorList>
            <person name="Ali S.S."/>
            <person name="Shao J."/>
            <person name="Lary D.J."/>
            <person name="Kronmiller B."/>
            <person name="Shen D."/>
            <person name="Strem M.D."/>
            <person name="Amoako-Attah I."/>
            <person name="Akrofi A.Y."/>
            <person name="Begoude B.A."/>
            <person name="Ten Hoopen G.M."/>
            <person name="Coulibaly K."/>
            <person name="Kebe B.I."/>
            <person name="Melnick R.L."/>
            <person name="Guiltinan M.J."/>
            <person name="Tyler B.M."/>
            <person name="Meinhardt L.W."/>
            <person name="Bailey B.A."/>
        </authorList>
    </citation>
    <scope>NUCLEOTIDE SEQUENCE [LARGE SCALE GENOMIC DNA]</scope>
    <source>
        <strain evidence="3">sbr112.9</strain>
    </source>
</reference>
<dbReference type="Gene3D" id="1.25.40.20">
    <property type="entry name" value="Ankyrin repeat-containing domain"/>
    <property type="match status" value="2"/>
</dbReference>